<comment type="caution">
    <text evidence="1">The sequence shown here is derived from an EMBL/GenBank/DDBJ whole genome shotgun (WGS) entry which is preliminary data.</text>
</comment>
<organism evidence="1 2">
    <name type="scientific">Russula earlei</name>
    <dbReference type="NCBI Taxonomy" id="71964"/>
    <lineage>
        <taxon>Eukaryota</taxon>
        <taxon>Fungi</taxon>
        <taxon>Dikarya</taxon>
        <taxon>Basidiomycota</taxon>
        <taxon>Agaricomycotina</taxon>
        <taxon>Agaricomycetes</taxon>
        <taxon>Russulales</taxon>
        <taxon>Russulaceae</taxon>
        <taxon>Russula</taxon>
    </lineage>
</organism>
<protein>
    <submittedName>
        <fullName evidence="1">Uncharacterized protein</fullName>
    </submittedName>
</protein>
<keyword evidence="2" id="KW-1185">Reference proteome</keyword>
<accession>A0ACC0U4D4</accession>
<name>A0ACC0U4D4_9AGAM</name>
<sequence>MASSPSSWPSPWRLLSYLISVHRTRSQCLPRWPSERKKQSSPYPLLPSNPLYYVRRTDDFVPRGHGAGAFTTLRTLLKRTPQRLPRPAFQNLRKQERSQKPATATRMTAITNRLCRGQSYV</sequence>
<proteinExistence type="predicted"/>
<gene>
    <name evidence="1" type="ORF">F5148DRAFT_275666</name>
</gene>
<evidence type="ECO:0000313" key="1">
    <source>
        <dbReference type="EMBL" id="KAI9459739.1"/>
    </source>
</evidence>
<evidence type="ECO:0000313" key="2">
    <source>
        <dbReference type="Proteomes" id="UP001207468"/>
    </source>
</evidence>
<dbReference type="Proteomes" id="UP001207468">
    <property type="component" value="Unassembled WGS sequence"/>
</dbReference>
<reference evidence="1" key="1">
    <citation type="submission" date="2021-03" db="EMBL/GenBank/DDBJ databases">
        <title>Evolutionary priming and transition to the ectomycorrhizal habit in an iconic lineage of mushroom-forming fungi: is preadaptation a requirement?</title>
        <authorList>
            <consortium name="DOE Joint Genome Institute"/>
            <person name="Looney B.P."/>
            <person name="Miyauchi S."/>
            <person name="Morin E."/>
            <person name="Drula E."/>
            <person name="Courty P.E."/>
            <person name="Chicoki N."/>
            <person name="Fauchery L."/>
            <person name="Kohler A."/>
            <person name="Kuo A."/>
            <person name="LaButti K."/>
            <person name="Pangilinan J."/>
            <person name="Lipzen A."/>
            <person name="Riley R."/>
            <person name="Andreopoulos W."/>
            <person name="He G."/>
            <person name="Johnson J."/>
            <person name="Barry K.W."/>
            <person name="Grigoriev I.V."/>
            <person name="Nagy L."/>
            <person name="Hibbett D."/>
            <person name="Henrissat B."/>
            <person name="Matheny P.B."/>
            <person name="Labbe J."/>
            <person name="Martin A.F."/>
        </authorList>
    </citation>
    <scope>NUCLEOTIDE SEQUENCE</scope>
    <source>
        <strain evidence="1">BPL698</strain>
    </source>
</reference>
<dbReference type="EMBL" id="JAGFNK010000196">
    <property type="protein sequence ID" value="KAI9459739.1"/>
    <property type="molecule type" value="Genomic_DNA"/>
</dbReference>